<name>A0AAF3EP03_9BILA</name>
<proteinExistence type="predicted"/>
<reference evidence="3" key="1">
    <citation type="submission" date="2024-02" db="UniProtKB">
        <authorList>
            <consortium name="WormBaseParasite"/>
        </authorList>
    </citation>
    <scope>IDENTIFICATION</scope>
</reference>
<dbReference type="AlphaFoldDB" id="A0AAF3EP03"/>
<dbReference type="WBParaSite" id="MBELARI_LOCUS15809">
    <property type="protein sequence ID" value="MBELARI_LOCUS15809"/>
    <property type="gene ID" value="MBELARI_LOCUS15809"/>
</dbReference>
<evidence type="ECO:0000313" key="3">
    <source>
        <dbReference type="WBParaSite" id="MBELARI_LOCUS15809"/>
    </source>
</evidence>
<evidence type="ECO:0000313" key="2">
    <source>
        <dbReference type="Proteomes" id="UP000887575"/>
    </source>
</evidence>
<protein>
    <submittedName>
        <fullName evidence="3">Uncharacterized protein</fullName>
    </submittedName>
</protein>
<keyword evidence="1" id="KW-0472">Membrane</keyword>
<keyword evidence="1" id="KW-1133">Transmembrane helix</keyword>
<feature type="transmembrane region" description="Helical" evidence="1">
    <location>
        <begin position="68"/>
        <end position="89"/>
    </location>
</feature>
<sequence>MQTPKRDPEDWAGALGKCWNLCLLMMLMKILSQLAQAIRFYMALDTGGSANIKLRRGRIKKMRSKLRYYYYFMILFATLAIFCVLLVLVGEQMSAHEDVGQLEDVHVSGRDLPPQSDDHQP</sequence>
<evidence type="ECO:0000256" key="1">
    <source>
        <dbReference type="SAM" id="Phobius"/>
    </source>
</evidence>
<organism evidence="2 3">
    <name type="scientific">Mesorhabditis belari</name>
    <dbReference type="NCBI Taxonomy" id="2138241"/>
    <lineage>
        <taxon>Eukaryota</taxon>
        <taxon>Metazoa</taxon>
        <taxon>Ecdysozoa</taxon>
        <taxon>Nematoda</taxon>
        <taxon>Chromadorea</taxon>
        <taxon>Rhabditida</taxon>
        <taxon>Rhabditina</taxon>
        <taxon>Rhabditomorpha</taxon>
        <taxon>Rhabditoidea</taxon>
        <taxon>Rhabditidae</taxon>
        <taxon>Mesorhabditinae</taxon>
        <taxon>Mesorhabditis</taxon>
    </lineage>
</organism>
<keyword evidence="1" id="KW-0812">Transmembrane</keyword>
<keyword evidence="2" id="KW-1185">Reference proteome</keyword>
<accession>A0AAF3EP03</accession>
<dbReference type="Proteomes" id="UP000887575">
    <property type="component" value="Unassembled WGS sequence"/>
</dbReference>